<comment type="caution">
    <text evidence="1">The sequence shown here is derived from an EMBL/GenBank/DDBJ whole genome shotgun (WGS) entry which is preliminary data.</text>
</comment>
<sequence length="394" mass="44418">MGDEHLNTIPETKSEEVIKSSIEDLVPIPNESEGTLENMCDVPFSDKNHFDAESDLIESLLTRDTSIVYSPKIDSLLKEFAGELVHIDPIPLGIDETDSDPKDDINFIEQLSYDDTLSEDDSFEDINYVEASPPDSELVSLEEVKDDILHAKLLNIHLLIAMIESSNNNPTPDCMLKSSSSSFLSYTDNSSPEFETFSYHTEETSSGSTTTHANNSLPQYDSFLFEIEPDQGELTSIVMNDIPDNSTNDPFMEEIDLFLASDNSIPSGIENVNYDSEGDILFLEELLRNDSLPLPEFKSFHFDLYDDLSSHRPPKKPPDDGGILTIKVVDDISDNLTRQFYVHVLNVLPSFPTLYLSHRGFKIFQLVNNYESLMMICGENIPHLDVLFLHLYLP</sequence>
<dbReference type="AlphaFoldDB" id="A0A699IT80"/>
<dbReference type="EMBL" id="BKCJ010331507">
    <property type="protein sequence ID" value="GEZ84576.1"/>
    <property type="molecule type" value="Genomic_DNA"/>
</dbReference>
<name>A0A699IT80_TANCI</name>
<gene>
    <name evidence="1" type="ORF">Tci_556549</name>
</gene>
<evidence type="ECO:0008006" key="2">
    <source>
        <dbReference type="Google" id="ProtNLM"/>
    </source>
</evidence>
<accession>A0A699IT80</accession>
<evidence type="ECO:0000313" key="1">
    <source>
        <dbReference type="EMBL" id="GEZ84576.1"/>
    </source>
</evidence>
<reference evidence="1" key="1">
    <citation type="journal article" date="2019" name="Sci. Rep.">
        <title>Draft genome of Tanacetum cinerariifolium, the natural source of mosquito coil.</title>
        <authorList>
            <person name="Yamashiro T."/>
            <person name="Shiraishi A."/>
            <person name="Satake H."/>
            <person name="Nakayama K."/>
        </authorList>
    </citation>
    <scope>NUCLEOTIDE SEQUENCE</scope>
</reference>
<proteinExistence type="predicted"/>
<protein>
    <recommendedName>
        <fullName evidence="2">Reverse transcriptase domain-containing protein</fullName>
    </recommendedName>
</protein>
<organism evidence="1">
    <name type="scientific">Tanacetum cinerariifolium</name>
    <name type="common">Dalmatian daisy</name>
    <name type="synonym">Chrysanthemum cinerariifolium</name>
    <dbReference type="NCBI Taxonomy" id="118510"/>
    <lineage>
        <taxon>Eukaryota</taxon>
        <taxon>Viridiplantae</taxon>
        <taxon>Streptophyta</taxon>
        <taxon>Embryophyta</taxon>
        <taxon>Tracheophyta</taxon>
        <taxon>Spermatophyta</taxon>
        <taxon>Magnoliopsida</taxon>
        <taxon>eudicotyledons</taxon>
        <taxon>Gunneridae</taxon>
        <taxon>Pentapetalae</taxon>
        <taxon>asterids</taxon>
        <taxon>campanulids</taxon>
        <taxon>Asterales</taxon>
        <taxon>Asteraceae</taxon>
        <taxon>Asteroideae</taxon>
        <taxon>Anthemideae</taxon>
        <taxon>Anthemidinae</taxon>
        <taxon>Tanacetum</taxon>
    </lineage>
</organism>